<gene>
    <name evidence="9" type="primary">flgC</name>
    <name evidence="9" type="ORF">ENP47_11350</name>
</gene>
<reference evidence="9" key="1">
    <citation type="journal article" date="2020" name="mSystems">
        <title>Genome- and Community-Level Interaction Insights into Carbon Utilization and Element Cycling Functions of Hydrothermarchaeota in Hydrothermal Sediment.</title>
        <authorList>
            <person name="Zhou Z."/>
            <person name="Liu Y."/>
            <person name="Xu W."/>
            <person name="Pan J."/>
            <person name="Luo Z.H."/>
            <person name="Li M."/>
        </authorList>
    </citation>
    <scope>NUCLEOTIDE SEQUENCE [LARGE SCALE GENOMIC DNA]</scope>
    <source>
        <strain evidence="9">SpSt-222</strain>
    </source>
</reference>
<dbReference type="InterPro" id="IPR006299">
    <property type="entry name" value="FlgC"/>
</dbReference>
<dbReference type="InterPro" id="IPR001444">
    <property type="entry name" value="Flag_bb_rod_N"/>
</dbReference>
<evidence type="ECO:0000256" key="5">
    <source>
        <dbReference type="ARBA" id="ARBA00025933"/>
    </source>
</evidence>
<evidence type="ECO:0000259" key="8">
    <source>
        <dbReference type="Pfam" id="PF06429"/>
    </source>
</evidence>
<dbReference type="InterPro" id="IPR010930">
    <property type="entry name" value="Flg_bb/hook_C_dom"/>
</dbReference>
<proteinExistence type="inferred from homology"/>
<evidence type="ECO:0000259" key="7">
    <source>
        <dbReference type="Pfam" id="PF00460"/>
    </source>
</evidence>
<feature type="domain" description="Flagellar basal body rod protein N-terminal" evidence="7">
    <location>
        <begin position="7"/>
        <end position="35"/>
    </location>
</feature>
<dbReference type="PROSITE" id="PS00588">
    <property type="entry name" value="FLAGELLA_BB_ROD"/>
    <property type="match status" value="1"/>
</dbReference>
<name>A0A7C1K3A9_THERO</name>
<comment type="subcellular location">
    <subcellularLocation>
        <location evidence="1 6">Bacterial flagellum basal body</location>
    </subcellularLocation>
</comment>
<accession>A0A7C1K3A9</accession>
<keyword evidence="9" id="KW-0966">Cell projection</keyword>
<dbReference type="EMBL" id="DSJL01000011">
    <property type="protein sequence ID" value="HEF66172.1"/>
    <property type="molecule type" value="Genomic_DNA"/>
</dbReference>
<dbReference type="PANTHER" id="PTHR30435">
    <property type="entry name" value="FLAGELLAR PROTEIN"/>
    <property type="match status" value="1"/>
</dbReference>
<comment type="caution">
    <text evidence="9">The sequence shown here is derived from an EMBL/GenBank/DDBJ whole genome shotgun (WGS) entry which is preliminary data.</text>
</comment>
<evidence type="ECO:0000256" key="3">
    <source>
        <dbReference type="ARBA" id="ARBA00017941"/>
    </source>
</evidence>
<feature type="domain" description="Flagellar basal-body/hook protein C-terminal" evidence="8">
    <location>
        <begin position="105"/>
        <end position="147"/>
    </location>
</feature>
<evidence type="ECO:0000256" key="1">
    <source>
        <dbReference type="ARBA" id="ARBA00004117"/>
    </source>
</evidence>
<organism evidence="9">
    <name type="scientific">Thermomicrobium roseum</name>
    <dbReference type="NCBI Taxonomy" id="500"/>
    <lineage>
        <taxon>Bacteria</taxon>
        <taxon>Pseudomonadati</taxon>
        <taxon>Thermomicrobiota</taxon>
        <taxon>Thermomicrobia</taxon>
        <taxon>Thermomicrobiales</taxon>
        <taxon>Thermomicrobiaceae</taxon>
        <taxon>Thermomicrobium</taxon>
    </lineage>
</organism>
<dbReference type="NCBIfam" id="TIGR01395">
    <property type="entry name" value="FlgC"/>
    <property type="match status" value="1"/>
</dbReference>
<evidence type="ECO:0000313" key="9">
    <source>
        <dbReference type="EMBL" id="HEF66172.1"/>
    </source>
</evidence>
<keyword evidence="4 6" id="KW-0975">Bacterial flagellum</keyword>
<dbReference type="Pfam" id="PF00460">
    <property type="entry name" value="Flg_bb_rod"/>
    <property type="match status" value="1"/>
</dbReference>
<dbReference type="InterPro" id="IPR019776">
    <property type="entry name" value="Flagellar_basal_body_rod_CS"/>
</dbReference>
<evidence type="ECO:0000256" key="4">
    <source>
        <dbReference type="ARBA" id="ARBA00023143"/>
    </source>
</evidence>
<comment type="similarity">
    <text evidence="2">Belongs to the flagella basal body rod proteins family.</text>
</comment>
<dbReference type="PANTHER" id="PTHR30435:SF2">
    <property type="entry name" value="FLAGELLAR BASAL-BODY ROD PROTEIN FLGC"/>
    <property type="match status" value="1"/>
</dbReference>
<keyword evidence="9" id="KW-0282">Flagellum</keyword>
<dbReference type="Pfam" id="PF06429">
    <property type="entry name" value="Flg_bbr_C"/>
    <property type="match status" value="1"/>
</dbReference>
<keyword evidence="9" id="KW-0969">Cilium</keyword>
<sequence>MGIFETMRVSLSALTAQRVRMDVTASNLANVDTTRTPQGGPYLRRQVVFAAEQPSPFARLLQTRTGIVQTPPSVARGVHVAGIVVDQQAVREVYDPSHPDADANGIVRYPDIDVVSEMTNLIAATRAYEANVTVLESLKAMAMRALSIGRA</sequence>
<dbReference type="GO" id="GO:0030694">
    <property type="term" value="C:bacterial-type flagellum basal body, rod"/>
    <property type="evidence" value="ECO:0007669"/>
    <property type="project" value="UniProtKB-UniRule"/>
</dbReference>
<evidence type="ECO:0000256" key="2">
    <source>
        <dbReference type="ARBA" id="ARBA00009677"/>
    </source>
</evidence>
<comment type="subunit">
    <text evidence="5 6">The basal body constitutes a major portion of the flagellar organelle and consists of four rings (L,P,S, and M) mounted on a central rod. The rod consists of about 26 subunits of FlgG in the distal portion, and FlgB, FlgC and FlgF are thought to build up the proximal portion of the rod with about 6 subunits each.</text>
</comment>
<dbReference type="GO" id="GO:0071978">
    <property type="term" value="P:bacterial-type flagellum-dependent swarming motility"/>
    <property type="evidence" value="ECO:0007669"/>
    <property type="project" value="TreeGrafter"/>
</dbReference>
<protein>
    <recommendedName>
        <fullName evidence="3 6">Flagellar basal-body rod protein FlgC</fullName>
    </recommendedName>
</protein>
<dbReference type="AlphaFoldDB" id="A0A7C1K3A9"/>
<evidence type="ECO:0000256" key="6">
    <source>
        <dbReference type="RuleBase" id="RU362062"/>
    </source>
</evidence>